<evidence type="ECO:0000313" key="13">
    <source>
        <dbReference type="Proteomes" id="UP000224006"/>
    </source>
</evidence>
<keyword evidence="3" id="KW-0493">Microtubule</keyword>
<dbReference type="InterPro" id="IPR036961">
    <property type="entry name" value="Kinesin_motor_dom_sf"/>
</dbReference>
<feature type="compositionally biased region" description="Low complexity" evidence="10">
    <location>
        <begin position="944"/>
        <end position="954"/>
    </location>
</feature>
<dbReference type="Pfam" id="PF00225">
    <property type="entry name" value="Kinesin"/>
    <property type="match status" value="1"/>
</dbReference>
<feature type="compositionally biased region" description="Acidic residues" evidence="10">
    <location>
        <begin position="1168"/>
        <end position="1181"/>
    </location>
</feature>
<keyword evidence="2" id="KW-0963">Cytoplasm</keyword>
<dbReference type="GeneID" id="40311650"/>
<feature type="compositionally biased region" description="Basic and acidic residues" evidence="10">
    <location>
        <begin position="469"/>
        <end position="483"/>
    </location>
</feature>
<dbReference type="GO" id="GO:0003777">
    <property type="term" value="F:microtubule motor activity"/>
    <property type="evidence" value="ECO:0007669"/>
    <property type="project" value="InterPro"/>
</dbReference>
<keyword evidence="4 9" id="KW-0547">Nucleotide-binding</keyword>
<dbReference type="SUPFAM" id="SSF52540">
    <property type="entry name" value="P-loop containing nucleoside triphosphate hydrolases"/>
    <property type="match status" value="1"/>
</dbReference>
<evidence type="ECO:0000256" key="6">
    <source>
        <dbReference type="ARBA" id="ARBA00023175"/>
    </source>
</evidence>
<evidence type="ECO:0000256" key="7">
    <source>
        <dbReference type="ARBA" id="ARBA00023212"/>
    </source>
</evidence>
<evidence type="ECO:0000313" key="12">
    <source>
        <dbReference type="EMBL" id="PFH34691.1"/>
    </source>
</evidence>
<feature type="region of interest" description="Disordered" evidence="10">
    <location>
        <begin position="1345"/>
        <end position="1383"/>
    </location>
</feature>
<feature type="compositionally biased region" description="Basic and acidic residues" evidence="10">
    <location>
        <begin position="1103"/>
        <end position="1112"/>
    </location>
</feature>
<name>A0A2A9MEJ0_BESBE</name>
<comment type="caution">
    <text evidence="12">The sequence shown here is derived from an EMBL/GenBank/DDBJ whole genome shotgun (WGS) entry which is preliminary data.</text>
</comment>
<dbReference type="PRINTS" id="PR00380">
    <property type="entry name" value="KINESINHEAVY"/>
</dbReference>
<dbReference type="OrthoDB" id="3176171at2759"/>
<feature type="domain" description="Kinesin motor" evidence="11">
    <location>
        <begin position="62"/>
        <end position="389"/>
    </location>
</feature>
<organism evidence="12 13">
    <name type="scientific">Besnoitia besnoiti</name>
    <name type="common">Apicomplexan protozoan</name>
    <dbReference type="NCBI Taxonomy" id="94643"/>
    <lineage>
        <taxon>Eukaryota</taxon>
        <taxon>Sar</taxon>
        <taxon>Alveolata</taxon>
        <taxon>Apicomplexa</taxon>
        <taxon>Conoidasida</taxon>
        <taxon>Coccidia</taxon>
        <taxon>Eucoccidiorida</taxon>
        <taxon>Eimeriorina</taxon>
        <taxon>Sarcocystidae</taxon>
        <taxon>Besnoitia</taxon>
    </lineage>
</organism>
<sequence>MLSSPSDSDGALSGAAAVAEAAWRASLGASPRPRASDSGVQDGSAAPTAPRATSSPSRALPRIAVVVRKRPLSEAERRRSEADLVQTRGGNAVFVDEPREKVDLTPYVMRHEFRVDYAFDERDSNADVYRAVVKPLVEACCLRNANTSCFAYGQTGSGKTYTMLGLQPYGRGIEAGVFELAADDIFKYIDGGEKEVFVSFFEIYNGKLFDLLQNRKLVAALENGKKEVIVKDLRVEQVRDKAVLLSKMIEGVELRKIGANSVNDESSRSHAILQVMLREKNSEETCGRIAFIDLAGSERGADTLQHSRQTQQDGAGINRSLLALKECIRAMDQDKVHIPFRDSELTKVLREIFVGRSSRSVMIATVSPSTSCCEQTLNTLRYASRVKNFRQVPPTATPAPASASLASLPSRPSSSSAEATGGRSIFSANAGSSRHARASHPSPALRSSSSLPSAFSAGSSSEDLGFYGRQREAGARVSPRSDGRVPLSQEDLFAGGERWRDAHASPRRARVASPAPSSSDSPLLRSAMSLPEHVRTAAQLKGMRKKRDEKSEEKDRFGMRRIDEAGGGGVSPPRGVAAGRDPGECSGDLRKAFLASSARLASRGSLLTASASGEIQYTSAPNRASVPAASPSRLGSVGLPARSTRPATSTAASSPLKTLGSRARYRDSTSVGSFESLDDALTAPSPLPAGAALRRGGSLGAGKGADERRKALESRTASLGPSLSSSRGTLPARASPTTAPKAAARRQLLGTVRSLSSSGFAPTADDRDTQSAHDLVIDARSEELEATRVSSGAVSALKKTSALLASAKKGGGDRGSVLPRVRNTRATTSSSPFGATRFGLNSARSSLLSGSPPPLAQQTHGAALRASPVAAVSAAATAAALDSAEGLGLGSTGKTTRGRGGEAFEIALEATGTVSAATAVVEPSERRSLGDRDARAACGEEPKPASGSAGLAASPPLSQLRKTWLRAQHQQQSRQGALVCPDGSSVIFVPRHGRESSSSPALGPAPVEVDMVDDAREGRGRAVFSTEACTGSRAEEDGDGKDRTASQLQMRLASSLSSCAHQLSSSPEDAMRSSSASASSSGFTSRLQRPSPLAGGAQVGEGGEGRRLERGSKSSMNVPLDASSQRLLAHLLPRGFSSLSASGSCVPAFRRGSSPTSPSRRSRAAGDGDADLGEGEDDGEVAAESASYAKRTKKTEGKRDEGAVLLAVSSGHGDDRETAFGKNREPQAILRDEFACATDYHELDLEQLDTLQRAVHDRRGACMQQLLQLAKKRAEDASSRHGINESQQDLLVCRLHQANPESNEFGEYVRQRMETDFRKLLAMRQLWVEAEELRMLHRLLTTEAQTKSGVGGAHRQEGGASGGGASPASKNRPLPAGETRADSSFLKKKADLEVAGDVEMTDAFPSPPLLTTCSPLTEGCPSLHARHGSSPLALSGAHSDSSEFVEC</sequence>
<gene>
    <name evidence="12" type="ORF">BESB_067240</name>
</gene>
<evidence type="ECO:0000256" key="2">
    <source>
        <dbReference type="ARBA" id="ARBA00022490"/>
    </source>
</evidence>
<feature type="region of interest" description="Disordered" evidence="10">
    <location>
        <begin position="1058"/>
        <end position="1119"/>
    </location>
</feature>
<dbReference type="GO" id="GO:0005524">
    <property type="term" value="F:ATP binding"/>
    <property type="evidence" value="ECO:0007669"/>
    <property type="project" value="UniProtKB-UniRule"/>
</dbReference>
<feature type="compositionally biased region" description="Low complexity" evidence="10">
    <location>
        <begin position="640"/>
        <end position="655"/>
    </location>
</feature>
<evidence type="ECO:0000256" key="3">
    <source>
        <dbReference type="ARBA" id="ARBA00022701"/>
    </source>
</evidence>
<comment type="similarity">
    <text evidence="8">Belongs to the TRAFAC class myosin-kinesin ATPase superfamily. Kinesin family. KIN-13 subfamily.</text>
</comment>
<evidence type="ECO:0000256" key="8">
    <source>
        <dbReference type="ARBA" id="ARBA00061030"/>
    </source>
</evidence>
<feature type="binding site" evidence="9">
    <location>
        <begin position="153"/>
        <end position="160"/>
    </location>
    <ligand>
        <name>ATP</name>
        <dbReference type="ChEBI" id="CHEBI:30616"/>
    </ligand>
</feature>
<accession>A0A2A9MEJ0</accession>
<dbReference type="SMART" id="SM00129">
    <property type="entry name" value="KISc"/>
    <property type="match status" value="1"/>
</dbReference>
<dbReference type="Gene3D" id="3.40.850.10">
    <property type="entry name" value="Kinesin motor domain"/>
    <property type="match status" value="1"/>
</dbReference>
<dbReference type="InterPro" id="IPR001752">
    <property type="entry name" value="Kinesin_motor_dom"/>
</dbReference>
<feature type="region of interest" description="Disordered" evidence="10">
    <location>
        <begin position="688"/>
        <end position="744"/>
    </location>
</feature>
<reference evidence="12 13" key="1">
    <citation type="submission" date="2017-09" db="EMBL/GenBank/DDBJ databases">
        <title>Genome sequencing of Besnoitia besnoiti strain Bb-Ger1.</title>
        <authorList>
            <person name="Schares G."/>
            <person name="Venepally P."/>
            <person name="Lorenzi H.A."/>
        </authorList>
    </citation>
    <scope>NUCLEOTIDE SEQUENCE [LARGE SCALE GENOMIC DNA]</scope>
    <source>
        <strain evidence="12 13">Bb-Ger1</strain>
    </source>
</reference>
<dbReference type="STRING" id="94643.A0A2A9MEJ0"/>
<feature type="region of interest" description="Disordered" evidence="10">
    <location>
        <begin position="1145"/>
        <end position="1199"/>
    </location>
</feature>
<feature type="compositionally biased region" description="Low complexity" evidence="10">
    <location>
        <begin position="44"/>
        <end position="60"/>
    </location>
</feature>
<dbReference type="PANTHER" id="PTHR47971">
    <property type="entry name" value="KINESIN-RELATED PROTEIN 6"/>
    <property type="match status" value="1"/>
</dbReference>
<dbReference type="PROSITE" id="PS00411">
    <property type="entry name" value="KINESIN_MOTOR_1"/>
    <property type="match status" value="1"/>
</dbReference>
<dbReference type="GO" id="GO:0007019">
    <property type="term" value="P:microtubule depolymerization"/>
    <property type="evidence" value="ECO:0007669"/>
    <property type="project" value="TreeGrafter"/>
</dbReference>
<feature type="compositionally biased region" description="Low complexity" evidence="10">
    <location>
        <begin position="1150"/>
        <end position="1159"/>
    </location>
</feature>
<dbReference type="KEGG" id="bbes:BESB_067240"/>
<dbReference type="GO" id="GO:0005874">
    <property type="term" value="C:microtubule"/>
    <property type="evidence" value="ECO:0007669"/>
    <property type="project" value="UniProtKB-KW"/>
</dbReference>
<evidence type="ECO:0000256" key="10">
    <source>
        <dbReference type="SAM" id="MobiDB-lite"/>
    </source>
</evidence>
<feature type="compositionally biased region" description="Polar residues" evidence="10">
    <location>
        <begin position="715"/>
        <end position="728"/>
    </location>
</feature>
<dbReference type="Proteomes" id="UP000224006">
    <property type="component" value="Chromosome VI"/>
</dbReference>
<feature type="compositionally biased region" description="Low complexity" evidence="10">
    <location>
        <begin position="439"/>
        <end position="461"/>
    </location>
</feature>
<keyword evidence="6 9" id="KW-0505">Motor protein</keyword>
<dbReference type="GO" id="GO:0008017">
    <property type="term" value="F:microtubule binding"/>
    <property type="evidence" value="ECO:0007669"/>
    <property type="project" value="InterPro"/>
</dbReference>
<proteinExistence type="inferred from homology"/>
<feature type="region of interest" description="Disordered" evidence="10">
    <location>
        <begin position="1415"/>
        <end position="1447"/>
    </location>
</feature>
<feature type="compositionally biased region" description="Basic and acidic residues" evidence="10">
    <location>
        <begin position="923"/>
        <end position="943"/>
    </location>
</feature>
<keyword evidence="7" id="KW-0206">Cytoskeleton</keyword>
<dbReference type="InterPro" id="IPR027417">
    <property type="entry name" value="P-loop_NTPase"/>
</dbReference>
<evidence type="ECO:0000256" key="9">
    <source>
        <dbReference type="PROSITE-ProRule" id="PRU00283"/>
    </source>
</evidence>
<dbReference type="GO" id="GO:0007018">
    <property type="term" value="P:microtubule-based movement"/>
    <property type="evidence" value="ECO:0007669"/>
    <property type="project" value="InterPro"/>
</dbReference>
<dbReference type="InterPro" id="IPR027640">
    <property type="entry name" value="Kinesin-like_fam"/>
</dbReference>
<feature type="compositionally biased region" description="Low complexity" evidence="10">
    <location>
        <begin position="511"/>
        <end position="524"/>
    </location>
</feature>
<feature type="region of interest" description="Disordered" evidence="10">
    <location>
        <begin position="393"/>
        <end position="524"/>
    </location>
</feature>
<feature type="compositionally biased region" description="Basic and acidic residues" evidence="10">
    <location>
        <begin position="704"/>
        <end position="713"/>
    </location>
</feature>
<evidence type="ECO:0000256" key="1">
    <source>
        <dbReference type="ARBA" id="ARBA00004245"/>
    </source>
</evidence>
<dbReference type="InterPro" id="IPR019821">
    <property type="entry name" value="Kinesin_motor_CS"/>
</dbReference>
<dbReference type="EMBL" id="NWUJ01000006">
    <property type="protein sequence ID" value="PFH34691.1"/>
    <property type="molecule type" value="Genomic_DNA"/>
</dbReference>
<evidence type="ECO:0000256" key="4">
    <source>
        <dbReference type="ARBA" id="ARBA00022741"/>
    </source>
</evidence>
<feature type="compositionally biased region" description="Low complexity" evidence="10">
    <location>
        <begin position="398"/>
        <end position="417"/>
    </location>
</feature>
<evidence type="ECO:0000259" key="11">
    <source>
        <dbReference type="PROSITE" id="PS50067"/>
    </source>
</evidence>
<keyword evidence="13" id="KW-1185">Reference proteome</keyword>
<feature type="region of interest" description="Disordered" evidence="10">
    <location>
        <begin position="1024"/>
        <end position="1045"/>
    </location>
</feature>
<dbReference type="FunFam" id="3.40.850.10:FF:000012">
    <property type="entry name" value="Kinesin-like protein"/>
    <property type="match status" value="1"/>
</dbReference>
<protein>
    <submittedName>
        <fullName evidence="12">Internal kinesin motor domain protein</fullName>
    </submittedName>
</protein>
<dbReference type="PANTHER" id="PTHR47971:SF8">
    <property type="entry name" value="KINESIN-LIKE PROTEIN"/>
    <property type="match status" value="1"/>
</dbReference>
<dbReference type="PROSITE" id="PS50067">
    <property type="entry name" value="KINESIN_MOTOR_2"/>
    <property type="match status" value="1"/>
</dbReference>
<evidence type="ECO:0000256" key="5">
    <source>
        <dbReference type="ARBA" id="ARBA00022840"/>
    </source>
</evidence>
<keyword evidence="5 9" id="KW-0067">ATP-binding</keyword>
<feature type="region of interest" description="Disordered" evidence="10">
    <location>
        <begin position="27"/>
        <end position="60"/>
    </location>
</feature>
<dbReference type="CDD" id="cd01367">
    <property type="entry name" value="KISc_KIF2_like"/>
    <property type="match status" value="1"/>
</dbReference>
<dbReference type="VEuPathDB" id="ToxoDB:BESB_067240"/>
<feature type="region of interest" description="Disordered" evidence="10">
    <location>
        <begin position="920"/>
        <end position="954"/>
    </location>
</feature>
<comment type="subcellular location">
    <subcellularLocation>
        <location evidence="1">Cytoplasm</location>
        <location evidence="1">Cytoskeleton</location>
    </subcellularLocation>
</comment>
<dbReference type="RefSeq" id="XP_029218700.1">
    <property type="nucleotide sequence ID" value="XM_029365117.1"/>
</dbReference>
<feature type="region of interest" description="Disordered" evidence="10">
    <location>
        <begin position="619"/>
        <end position="665"/>
    </location>
</feature>